<comment type="caution">
    <text evidence="1">The sequence shown here is derived from an EMBL/GenBank/DDBJ whole genome shotgun (WGS) entry which is preliminary data.</text>
</comment>
<dbReference type="EMBL" id="CAJVPM010012422">
    <property type="protein sequence ID" value="CAG8588192.1"/>
    <property type="molecule type" value="Genomic_DNA"/>
</dbReference>
<protein>
    <submittedName>
        <fullName evidence="1">278_t:CDS:1</fullName>
    </submittedName>
</protein>
<reference evidence="1" key="1">
    <citation type="submission" date="2021-06" db="EMBL/GenBank/DDBJ databases">
        <authorList>
            <person name="Kallberg Y."/>
            <person name="Tangrot J."/>
            <person name="Rosling A."/>
        </authorList>
    </citation>
    <scope>NUCLEOTIDE SEQUENCE</scope>
    <source>
        <strain evidence="1">AU212A</strain>
    </source>
</reference>
<accession>A0ACA9MNF5</accession>
<evidence type="ECO:0000313" key="1">
    <source>
        <dbReference type="EMBL" id="CAG8588192.1"/>
    </source>
</evidence>
<name>A0ACA9MNF5_9GLOM</name>
<feature type="non-terminal residue" evidence="1">
    <location>
        <position position="1"/>
    </location>
</feature>
<organism evidence="1 2">
    <name type="scientific">Scutellospora calospora</name>
    <dbReference type="NCBI Taxonomy" id="85575"/>
    <lineage>
        <taxon>Eukaryota</taxon>
        <taxon>Fungi</taxon>
        <taxon>Fungi incertae sedis</taxon>
        <taxon>Mucoromycota</taxon>
        <taxon>Glomeromycotina</taxon>
        <taxon>Glomeromycetes</taxon>
        <taxon>Diversisporales</taxon>
        <taxon>Gigasporaceae</taxon>
        <taxon>Scutellospora</taxon>
    </lineage>
</organism>
<proteinExistence type="predicted"/>
<keyword evidence="2" id="KW-1185">Reference proteome</keyword>
<sequence>VTFKTKIYHPNVNNNGEICLDILKDQWSPSYTIIKDEPLMPEIAHVYKTDRARYGATAREWTQKHAT</sequence>
<evidence type="ECO:0000313" key="2">
    <source>
        <dbReference type="Proteomes" id="UP000789860"/>
    </source>
</evidence>
<gene>
    <name evidence="1" type="ORF">SCALOS_LOCUS6476</name>
</gene>
<dbReference type="Proteomes" id="UP000789860">
    <property type="component" value="Unassembled WGS sequence"/>
</dbReference>